<sequence>MERCVLWKRAISVCYGQLPYSSMSMYLCEEDALRVVHLPHTVGSATHGELLRNKEDKNEKEDY</sequence>
<proteinExistence type="predicted"/>
<dbReference type="AlphaFoldDB" id="A0A2H1WD26"/>
<name>A0A2H1WD26_SPOFR</name>
<organism evidence="1">
    <name type="scientific">Spodoptera frugiperda</name>
    <name type="common">Fall armyworm</name>
    <dbReference type="NCBI Taxonomy" id="7108"/>
    <lineage>
        <taxon>Eukaryota</taxon>
        <taxon>Metazoa</taxon>
        <taxon>Ecdysozoa</taxon>
        <taxon>Arthropoda</taxon>
        <taxon>Hexapoda</taxon>
        <taxon>Insecta</taxon>
        <taxon>Pterygota</taxon>
        <taxon>Neoptera</taxon>
        <taxon>Endopterygota</taxon>
        <taxon>Lepidoptera</taxon>
        <taxon>Glossata</taxon>
        <taxon>Ditrysia</taxon>
        <taxon>Noctuoidea</taxon>
        <taxon>Noctuidae</taxon>
        <taxon>Amphipyrinae</taxon>
        <taxon>Spodoptera</taxon>
    </lineage>
</organism>
<dbReference type="EMBL" id="ODYU01007851">
    <property type="protein sequence ID" value="SOQ50985.1"/>
    <property type="molecule type" value="Genomic_DNA"/>
</dbReference>
<protein>
    <submittedName>
        <fullName evidence="1">SFRICE_031111</fullName>
    </submittedName>
</protein>
<accession>A0A2H1WD26</accession>
<gene>
    <name evidence="1" type="ORF">SFRICE_031111</name>
</gene>
<reference evidence="1" key="1">
    <citation type="submission" date="2016-07" db="EMBL/GenBank/DDBJ databases">
        <authorList>
            <person name="Bretaudeau A."/>
        </authorList>
    </citation>
    <scope>NUCLEOTIDE SEQUENCE</scope>
    <source>
        <strain evidence="1">Rice</strain>
        <tissue evidence="1">Whole body</tissue>
    </source>
</reference>
<evidence type="ECO:0000313" key="1">
    <source>
        <dbReference type="EMBL" id="SOQ50985.1"/>
    </source>
</evidence>